<dbReference type="InterPro" id="IPR016066">
    <property type="entry name" value="A-D-PHexomutase_CS"/>
</dbReference>
<dbReference type="FunFam" id="3.40.120.10:FF:000001">
    <property type="entry name" value="Phosphoglucosamine mutase"/>
    <property type="match status" value="1"/>
</dbReference>
<evidence type="ECO:0000313" key="14">
    <source>
        <dbReference type="EMBL" id="SDB89791.1"/>
    </source>
</evidence>
<dbReference type="GO" id="GO:0005975">
    <property type="term" value="P:carbohydrate metabolic process"/>
    <property type="evidence" value="ECO:0007669"/>
    <property type="project" value="InterPro"/>
</dbReference>
<evidence type="ECO:0000256" key="1">
    <source>
        <dbReference type="ARBA" id="ARBA00010231"/>
    </source>
</evidence>
<comment type="function">
    <text evidence="7 9">Catalyzes the conversion of glucosamine-6-phosphate to glucosamine-1-phosphate.</text>
</comment>
<dbReference type="STRING" id="1577474.GA0111570_10722"/>
<evidence type="ECO:0000259" key="12">
    <source>
        <dbReference type="Pfam" id="PF02879"/>
    </source>
</evidence>
<keyword evidence="2 7" id="KW-0597">Phosphoprotein</keyword>
<feature type="domain" description="Alpha-D-phosphohexomutase alpha/beta/alpha" evidence="12">
    <location>
        <begin position="163"/>
        <end position="259"/>
    </location>
</feature>
<dbReference type="Pfam" id="PF02879">
    <property type="entry name" value="PGM_PMM_II"/>
    <property type="match status" value="1"/>
</dbReference>
<dbReference type="GO" id="GO:0000287">
    <property type="term" value="F:magnesium ion binding"/>
    <property type="evidence" value="ECO:0007669"/>
    <property type="project" value="UniProtKB-UniRule"/>
</dbReference>
<evidence type="ECO:0000256" key="2">
    <source>
        <dbReference type="ARBA" id="ARBA00022553"/>
    </source>
</evidence>
<dbReference type="GO" id="GO:0006048">
    <property type="term" value="P:UDP-N-acetylglucosamine biosynthetic process"/>
    <property type="evidence" value="ECO:0007669"/>
    <property type="project" value="TreeGrafter"/>
</dbReference>
<evidence type="ECO:0000313" key="15">
    <source>
        <dbReference type="Proteomes" id="UP000199086"/>
    </source>
</evidence>
<evidence type="ECO:0000259" key="10">
    <source>
        <dbReference type="Pfam" id="PF00408"/>
    </source>
</evidence>
<keyword evidence="4 7" id="KW-0460">Magnesium</keyword>
<evidence type="ECO:0000259" key="13">
    <source>
        <dbReference type="Pfam" id="PF02880"/>
    </source>
</evidence>
<evidence type="ECO:0000256" key="4">
    <source>
        <dbReference type="ARBA" id="ARBA00022842"/>
    </source>
</evidence>
<evidence type="ECO:0000256" key="7">
    <source>
        <dbReference type="HAMAP-Rule" id="MF_01554"/>
    </source>
</evidence>
<comment type="catalytic activity">
    <reaction evidence="6 7 9">
        <text>alpha-D-glucosamine 1-phosphate = D-glucosamine 6-phosphate</text>
        <dbReference type="Rhea" id="RHEA:23424"/>
        <dbReference type="ChEBI" id="CHEBI:58516"/>
        <dbReference type="ChEBI" id="CHEBI:58725"/>
        <dbReference type="EC" id="5.4.2.10"/>
    </reaction>
</comment>
<comment type="similarity">
    <text evidence="1 7 8">Belongs to the phosphohexose mutase family.</text>
</comment>
<evidence type="ECO:0000256" key="6">
    <source>
        <dbReference type="ARBA" id="ARBA00050364"/>
    </source>
</evidence>
<keyword evidence="15" id="KW-1185">Reference proteome</keyword>
<dbReference type="GO" id="GO:0005829">
    <property type="term" value="C:cytosol"/>
    <property type="evidence" value="ECO:0007669"/>
    <property type="project" value="TreeGrafter"/>
</dbReference>
<dbReference type="InterPro" id="IPR006352">
    <property type="entry name" value="GlmM_bact"/>
</dbReference>
<dbReference type="CDD" id="cd05802">
    <property type="entry name" value="GlmM"/>
    <property type="match status" value="1"/>
</dbReference>
<feature type="binding site" description="via phosphate group" evidence="7">
    <location>
        <position position="104"/>
    </location>
    <ligand>
        <name>Mg(2+)</name>
        <dbReference type="ChEBI" id="CHEBI:18420"/>
    </ligand>
</feature>
<evidence type="ECO:0000259" key="11">
    <source>
        <dbReference type="Pfam" id="PF02878"/>
    </source>
</evidence>
<name>A0A1G6H6D7_9ACTN</name>
<evidence type="ECO:0000256" key="5">
    <source>
        <dbReference type="ARBA" id="ARBA00023235"/>
    </source>
</evidence>
<dbReference type="GO" id="GO:0004615">
    <property type="term" value="F:phosphomannomutase activity"/>
    <property type="evidence" value="ECO:0007669"/>
    <property type="project" value="TreeGrafter"/>
</dbReference>
<dbReference type="GO" id="GO:0009252">
    <property type="term" value="P:peptidoglycan biosynthetic process"/>
    <property type="evidence" value="ECO:0007669"/>
    <property type="project" value="TreeGrafter"/>
</dbReference>
<dbReference type="PANTHER" id="PTHR42946">
    <property type="entry name" value="PHOSPHOHEXOSE MUTASE"/>
    <property type="match status" value="1"/>
</dbReference>
<dbReference type="InterPro" id="IPR005845">
    <property type="entry name" value="A-D-PHexomutase_a/b/a-II"/>
</dbReference>
<dbReference type="SUPFAM" id="SSF53738">
    <property type="entry name" value="Phosphoglucomutase, first 3 domains"/>
    <property type="match status" value="3"/>
</dbReference>
<sequence>MGKLFGTDGIRGEANRHPMDAITAYRLGQAVTHVMGRNKPEGHRIRIVIGKDTRISGYMLEAALEAGVTSMGGHVEMVGVLPTPGIAYITESMRADAGFVVSASHNPYQDNGIKVFAGTGYKLTDEEEHEIEDLVLGDGLDDLRPFSADMGRAHRLDDAVGRYTVFLKNTFPRELSMEGFKVVLDTGNGATYEVGPAIFQELGADVTVIHDEPNGFNINDNCGSQHTGDLRAKVLETGAQVGLAFDGDGDRLIAVDELGNEITGDQILMLCAKQLHAEGRLANDLLVSTVMSNLGMTLACEKYGFKHHASKVGDRYVLEDMRRLGASLGGEDSGHVIFLDHHTTGDGELTALQVVATMLKTGKPLSELATAMEVFPQVLINIDVASKPDIATVPRIGAAIEQAEMELAGRGRVLVRYSGTQNLCRVMVEGPTEETTRRYAEQIADVVRATIG</sequence>
<dbReference type="FunFam" id="3.30.310.50:FF:000001">
    <property type="entry name" value="Phosphoglucosamine mutase"/>
    <property type="match status" value="1"/>
</dbReference>
<dbReference type="EC" id="5.4.2.10" evidence="7 9"/>
<protein>
    <recommendedName>
        <fullName evidence="7 9">Phosphoglucosamine mutase</fullName>
        <ecNumber evidence="7 9">5.4.2.10</ecNumber>
    </recommendedName>
</protein>
<keyword evidence="3 7" id="KW-0479">Metal-binding</keyword>
<dbReference type="InterPro" id="IPR005841">
    <property type="entry name" value="Alpha-D-phosphohexomutase_SF"/>
</dbReference>
<dbReference type="PROSITE" id="PS00710">
    <property type="entry name" value="PGM_PMM"/>
    <property type="match status" value="1"/>
</dbReference>
<dbReference type="HAMAP" id="MF_01554_B">
    <property type="entry name" value="GlmM_B"/>
    <property type="match status" value="1"/>
</dbReference>
<dbReference type="PRINTS" id="PR00509">
    <property type="entry name" value="PGMPMM"/>
</dbReference>
<feature type="domain" description="Alpha-D-phosphohexomutase C-terminal" evidence="10">
    <location>
        <begin position="379"/>
        <end position="445"/>
    </location>
</feature>
<dbReference type="RefSeq" id="WP_092611067.1">
    <property type="nucleotide sequence ID" value="NZ_FMYF01000007.1"/>
</dbReference>
<comment type="cofactor">
    <cofactor evidence="7">
        <name>Mg(2+)</name>
        <dbReference type="ChEBI" id="CHEBI:18420"/>
    </cofactor>
    <text evidence="7">Binds 1 Mg(2+) ion per subunit.</text>
</comment>
<accession>A0A1G6H6D7</accession>
<dbReference type="InterPro" id="IPR036900">
    <property type="entry name" value="A-D-PHexomutase_C_sf"/>
</dbReference>
<dbReference type="OrthoDB" id="9803322at2"/>
<feature type="domain" description="Alpha-D-phosphohexomutase alpha/beta/alpha" evidence="13">
    <location>
        <begin position="263"/>
        <end position="372"/>
    </location>
</feature>
<gene>
    <name evidence="7" type="primary">glmM</name>
    <name evidence="14" type="ORF">GA0111570_10722</name>
</gene>
<dbReference type="Pfam" id="PF02878">
    <property type="entry name" value="PGM_PMM_I"/>
    <property type="match status" value="1"/>
</dbReference>
<dbReference type="FunFam" id="3.40.120.10:FF:000003">
    <property type="entry name" value="Phosphoglucosamine mutase"/>
    <property type="match status" value="1"/>
</dbReference>
<keyword evidence="5 7" id="KW-0413">Isomerase</keyword>
<evidence type="ECO:0000256" key="9">
    <source>
        <dbReference type="RuleBase" id="RU004327"/>
    </source>
</evidence>
<feature type="domain" description="Alpha-D-phosphohexomutase alpha/beta/alpha" evidence="11">
    <location>
        <begin position="3"/>
        <end position="135"/>
    </location>
</feature>
<reference evidence="14 15" key="1">
    <citation type="submission" date="2016-06" db="EMBL/GenBank/DDBJ databases">
        <authorList>
            <person name="Olsen C.W."/>
            <person name="Carey S."/>
            <person name="Hinshaw L."/>
            <person name="Karasin A.I."/>
        </authorList>
    </citation>
    <scope>NUCLEOTIDE SEQUENCE [LARGE SCALE GENOMIC DNA]</scope>
    <source>
        <strain evidence="14 15">LZ-22</strain>
    </source>
</reference>
<feature type="binding site" evidence="7">
    <location>
        <position position="246"/>
    </location>
    <ligand>
        <name>Mg(2+)</name>
        <dbReference type="ChEBI" id="CHEBI:18420"/>
    </ligand>
</feature>
<dbReference type="PANTHER" id="PTHR42946:SF1">
    <property type="entry name" value="PHOSPHOGLUCOMUTASE (ALPHA-D-GLUCOSE-1,6-BISPHOSPHATE-DEPENDENT)"/>
    <property type="match status" value="1"/>
</dbReference>
<dbReference type="Proteomes" id="UP000199086">
    <property type="component" value="Unassembled WGS sequence"/>
</dbReference>
<comment type="PTM">
    <text evidence="7">Activated by phosphorylation.</text>
</comment>
<feature type="binding site" evidence="7">
    <location>
        <position position="250"/>
    </location>
    <ligand>
        <name>Mg(2+)</name>
        <dbReference type="ChEBI" id="CHEBI:18420"/>
    </ligand>
</feature>
<feature type="modified residue" description="Phosphoserine" evidence="7">
    <location>
        <position position="104"/>
    </location>
</feature>
<dbReference type="AlphaFoldDB" id="A0A1G6H6D7"/>
<dbReference type="SUPFAM" id="SSF55957">
    <property type="entry name" value="Phosphoglucomutase, C-terminal domain"/>
    <property type="match status" value="1"/>
</dbReference>
<dbReference type="InterPro" id="IPR005843">
    <property type="entry name" value="A-D-PHexomutase_C"/>
</dbReference>
<dbReference type="Gene3D" id="3.40.120.10">
    <property type="entry name" value="Alpha-D-Glucose-1,6-Bisphosphate, subunit A, domain 3"/>
    <property type="match status" value="3"/>
</dbReference>
<dbReference type="GO" id="GO:0008966">
    <property type="term" value="F:phosphoglucosamine mutase activity"/>
    <property type="evidence" value="ECO:0007669"/>
    <property type="project" value="UniProtKB-UniRule"/>
</dbReference>
<dbReference type="Gene3D" id="3.30.310.50">
    <property type="entry name" value="Alpha-D-phosphohexomutase, C-terminal domain"/>
    <property type="match status" value="1"/>
</dbReference>
<dbReference type="InterPro" id="IPR005846">
    <property type="entry name" value="A-D-PHexomutase_a/b/a-III"/>
</dbReference>
<feature type="active site" description="Phosphoserine intermediate" evidence="7">
    <location>
        <position position="104"/>
    </location>
</feature>
<dbReference type="Pfam" id="PF00408">
    <property type="entry name" value="PGM_PMM_IV"/>
    <property type="match status" value="1"/>
</dbReference>
<feature type="binding site" evidence="7">
    <location>
        <position position="248"/>
    </location>
    <ligand>
        <name>Mg(2+)</name>
        <dbReference type="ChEBI" id="CHEBI:18420"/>
    </ligand>
</feature>
<evidence type="ECO:0000256" key="3">
    <source>
        <dbReference type="ARBA" id="ARBA00022723"/>
    </source>
</evidence>
<dbReference type="InterPro" id="IPR005844">
    <property type="entry name" value="A-D-PHexomutase_a/b/a-I"/>
</dbReference>
<evidence type="ECO:0000256" key="8">
    <source>
        <dbReference type="RuleBase" id="RU004326"/>
    </source>
</evidence>
<dbReference type="InterPro" id="IPR050060">
    <property type="entry name" value="Phosphoglucosamine_mutase"/>
</dbReference>
<organism evidence="14 15">
    <name type="scientific">Raineyella antarctica</name>
    <dbReference type="NCBI Taxonomy" id="1577474"/>
    <lineage>
        <taxon>Bacteria</taxon>
        <taxon>Bacillati</taxon>
        <taxon>Actinomycetota</taxon>
        <taxon>Actinomycetes</taxon>
        <taxon>Propionibacteriales</taxon>
        <taxon>Propionibacteriaceae</taxon>
        <taxon>Raineyella</taxon>
    </lineage>
</organism>
<dbReference type="NCBIfam" id="TIGR01455">
    <property type="entry name" value="glmM"/>
    <property type="match status" value="1"/>
</dbReference>
<dbReference type="InterPro" id="IPR016055">
    <property type="entry name" value="A-D-PHexomutase_a/b/a-I/II/III"/>
</dbReference>
<proteinExistence type="inferred from homology"/>
<dbReference type="Pfam" id="PF02880">
    <property type="entry name" value="PGM_PMM_III"/>
    <property type="match status" value="1"/>
</dbReference>
<dbReference type="EMBL" id="FMYF01000007">
    <property type="protein sequence ID" value="SDB89791.1"/>
    <property type="molecule type" value="Genomic_DNA"/>
</dbReference>
<dbReference type="NCBIfam" id="NF008139">
    <property type="entry name" value="PRK10887.1"/>
    <property type="match status" value="1"/>
</dbReference>